<evidence type="ECO:0000256" key="5">
    <source>
        <dbReference type="ARBA" id="ARBA00022777"/>
    </source>
</evidence>
<reference evidence="11" key="2">
    <citation type="submission" date="2023-06" db="EMBL/GenBank/DDBJ databases">
        <authorList>
            <consortium name="Lawrence Berkeley National Laboratory"/>
            <person name="Haridas S."/>
            <person name="Hensen N."/>
            <person name="Bonometti L."/>
            <person name="Westerberg I."/>
            <person name="Brannstrom I.O."/>
            <person name="Guillou S."/>
            <person name="Cros-Aarteil S."/>
            <person name="Calhoun S."/>
            <person name="Kuo A."/>
            <person name="Mondo S."/>
            <person name="Pangilinan J."/>
            <person name="Riley R."/>
            <person name="Labutti K."/>
            <person name="Andreopoulos B."/>
            <person name="Lipzen A."/>
            <person name="Chen C."/>
            <person name="Yanf M."/>
            <person name="Daum C."/>
            <person name="Ng V."/>
            <person name="Clum A."/>
            <person name="Steindorff A."/>
            <person name="Ohm R."/>
            <person name="Martin F."/>
            <person name="Silar P."/>
            <person name="Natvig D."/>
            <person name="Lalanne C."/>
            <person name="Gautier V."/>
            <person name="Ament-Velasquez S.L."/>
            <person name="Kruys A."/>
            <person name="Hutchinson M.I."/>
            <person name="Powell A.J."/>
            <person name="Barry K."/>
            <person name="Miller A.N."/>
            <person name="Grigoriev I.V."/>
            <person name="Debuchy R."/>
            <person name="Gladieux P."/>
            <person name="Thoren M.H."/>
            <person name="Johannesson H."/>
        </authorList>
    </citation>
    <scope>NUCLEOTIDE SEQUENCE</scope>
    <source>
        <strain evidence="11">CBS 955.72</strain>
    </source>
</reference>
<dbReference type="InterPro" id="IPR011009">
    <property type="entry name" value="Kinase-like_dom_sf"/>
</dbReference>
<dbReference type="PANTHER" id="PTHR43671">
    <property type="entry name" value="SERINE/THREONINE-PROTEIN KINASE NEK"/>
    <property type="match status" value="1"/>
</dbReference>
<protein>
    <recommendedName>
        <fullName evidence="1">non-specific serine/threonine protein kinase</fullName>
        <ecNumber evidence="1">2.7.11.1</ecNumber>
    </recommendedName>
</protein>
<keyword evidence="5 11" id="KW-0418">Kinase</keyword>
<evidence type="ECO:0000256" key="3">
    <source>
        <dbReference type="ARBA" id="ARBA00022679"/>
    </source>
</evidence>
<feature type="compositionally biased region" description="Gly residues" evidence="9">
    <location>
        <begin position="399"/>
        <end position="408"/>
    </location>
</feature>
<feature type="domain" description="Protein kinase" evidence="10">
    <location>
        <begin position="17"/>
        <end position="281"/>
    </location>
</feature>
<keyword evidence="6" id="KW-0067">ATP-binding</keyword>
<dbReference type="Pfam" id="PF00069">
    <property type="entry name" value="Pkinase"/>
    <property type="match status" value="1"/>
</dbReference>
<dbReference type="AlphaFoldDB" id="A0AAJ0HXP8"/>
<evidence type="ECO:0000256" key="7">
    <source>
        <dbReference type="ARBA" id="ARBA00047899"/>
    </source>
</evidence>
<dbReference type="GO" id="GO:0005524">
    <property type="term" value="F:ATP binding"/>
    <property type="evidence" value="ECO:0007669"/>
    <property type="project" value="UniProtKB-KW"/>
</dbReference>
<evidence type="ECO:0000256" key="4">
    <source>
        <dbReference type="ARBA" id="ARBA00022741"/>
    </source>
</evidence>
<proteinExistence type="predicted"/>
<evidence type="ECO:0000313" key="11">
    <source>
        <dbReference type="EMBL" id="KAK3364539.1"/>
    </source>
</evidence>
<comment type="catalytic activity">
    <reaction evidence="7">
        <text>L-threonyl-[protein] + ATP = O-phospho-L-threonyl-[protein] + ADP + H(+)</text>
        <dbReference type="Rhea" id="RHEA:46608"/>
        <dbReference type="Rhea" id="RHEA-COMP:11060"/>
        <dbReference type="Rhea" id="RHEA-COMP:11605"/>
        <dbReference type="ChEBI" id="CHEBI:15378"/>
        <dbReference type="ChEBI" id="CHEBI:30013"/>
        <dbReference type="ChEBI" id="CHEBI:30616"/>
        <dbReference type="ChEBI" id="CHEBI:61977"/>
        <dbReference type="ChEBI" id="CHEBI:456216"/>
        <dbReference type="EC" id="2.7.11.1"/>
    </reaction>
</comment>
<feature type="compositionally biased region" description="Low complexity" evidence="9">
    <location>
        <begin position="353"/>
        <end position="365"/>
    </location>
</feature>
<reference evidence="11" key="1">
    <citation type="journal article" date="2023" name="Mol. Phylogenet. Evol.">
        <title>Genome-scale phylogeny and comparative genomics of the fungal order Sordariales.</title>
        <authorList>
            <person name="Hensen N."/>
            <person name="Bonometti L."/>
            <person name="Westerberg I."/>
            <person name="Brannstrom I.O."/>
            <person name="Guillou S."/>
            <person name="Cros-Aarteil S."/>
            <person name="Calhoun S."/>
            <person name="Haridas S."/>
            <person name="Kuo A."/>
            <person name="Mondo S."/>
            <person name="Pangilinan J."/>
            <person name="Riley R."/>
            <person name="LaButti K."/>
            <person name="Andreopoulos B."/>
            <person name="Lipzen A."/>
            <person name="Chen C."/>
            <person name="Yan M."/>
            <person name="Daum C."/>
            <person name="Ng V."/>
            <person name="Clum A."/>
            <person name="Steindorff A."/>
            <person name="Ohm R.A."/>
            <person name="Martin F."/>
            <person name="Silar P."/>
            <person name="Natvig D.O."/>
            <person name="Lalanne C."/>
            <person name="Gautier V."/>
            <person name="Ament-Velasquez S.L."/>
            <person name="Kruys A."/>
            <person name="Hutchinson M.I."/>
            <person name="Powell A.J."/>
            <person name="Barry K."/>
            <person name="Miller A.N."/>
            <person name="Grigoriev I.V."/>
            <person name="Debuchy R."/>
            <person name="Gladieux P."/>
            <person name="Hiltunen Thoren M."/>
            <person name="Johannesson H."/>
        </authorList>
    </citation>
    <scope>NUCLEOTIDE SEQUENCE</scope>
    <source>
        <strain evidence="11">CBS 955.72</strain>
    </source>
</reference>
<feature type="compositionally biased region" description="Polar residues" evidence="9">
    <location>
        <begin position="339"/>
        <end position="352"/>
    </location>
</feature>
<dbReference type="PROSITE" id="PS50011">
    <property type="entry name" value="PROTEIN_KINASE_DOM"/>
    <property type="match status" value="1"/>
</dbReference>
<feature type="compositionally biased region" description="Low complexity" evidence="9">
    <location>
        <begin position="381"/>
        <end position="398"/>
    </location>
</feature>
<keyword evidence="3" id="KW-0808">Transferase</keyword>
<feature type="region of interest" description="Disordered" evidence="9">
    <location>
        <begin position="337"/>
        <end position="424"/>
    </location>
</feature>
<evidence type="ECO:0000256" key="6">
    <source>
        <dbReference type="ARBA" id="ARBA00022840"/>
    </source>
</evidence>
<evidence type="ECO:0000256" key="2">
    <source>
        <dbReference type="ARBA" id="ARBA00022527"/>
    </source>
</evidence>
<sequence>MGIRTYWCPGTVDPKGYHAGLEAGHGLSGQSTGTPSVVVAMGVSNFRKYACKQVSAASVNEMTIHSHLQHANIVSYVDHSPSDRLLITELCSGHLRPSHLRRAPDGLREDLCRLAEQLLKAVSYLHNDAGTVHLDIHPENILLTGSSHTLTFKLANFSHATKAFNWQFRGFRARVDDRYLAPEWRADRGAGLAGGSSSYADRCDVYALGATLLDMVLPGSQWHAVGEDAVKTALLTAFGLPVDPQAFAADPLCQLLSRMVWADPAGRPSAAECLAWLYGHFGGEAAFARPRQAGGGDDMDLDMGGVDEMDFTGFLAAGRLPTNAALFPPVNPPLCQTRDCPNSYRNRQSNDSGKNGNNNGRLNNNGDDKRDNGSNGGGGNRSPNGGRRRNGNNGNNGSTNGGGGGGGSDRPPRRRSNRNRGNNN</sequence>
<dbReference type="GO" id="GO:0004674">
    <property type="term" value="F:protein serine/threonine kinase activity"/>
    <property type="evidence" value="ECO:0007669"/>
    <property type="project" value="UniProtKB-KW"/>
</dbReference>
<dbReference type="Proteomes" id="UP001275084">
    <property type="component" value="Unassembled WGS sequence"/>
</dbReference>
<gene>
    <name evidence="11" type="ORF">B0T25DRAFT_530458</name>
</gene>
<dbReference type="InterPro" id="IPR000719">
    <property type="entry name" value="Prot_kinase_dom"/>
</dbReference>
<dbReference type="Gene3D" id="1.10.510.10">
    <property type="entry name" value="Transferase(Phosphotransferase) domain 1"/>
    <property type="match status" value="1"/>
</dbReference>
<dbReference type="CDD" id="cd00180">
    <property type="entry name" value="PKc"/>
    <property type="match status" value="1"/>
</dbReference>
<evidence type="ECO:0000313" key="12">
    <source>
        <dbReference type="Proteomes" id="UP001275084"/>
    </source>
</evidence>
<dbReference type="EMBL" id="JAUIQD010000001">
    <property type="protein sequence ID" value="KAK3364539.1"/>
    <property type="molecule type" value="Genomic_DNA"/>
</dbReference>
<name>A0AAJ0HXP8_9PEZI</name>
<evidence type="ECO:0000256" key="1">
    <source>
        <dbReference type="ARBA" id="ARBA00012513"/>
    </source>
</evidence>
<dbReference type="SMART" id="SM00220">
    <property type="entry name" value="S_TKc"/>
    <property type="match status" value="1"/>
</dbReference>
<keyword evidence="2" id="KW-0723">Serine/threonine-protein kinase</keyword>
<organism evidence="11 12">
    <name type="scientific">Lasiosphaeria hispida</name>
    <dbReference type="NCBI Taxonomy" id="260671"/>
    <lineage>
        <taxon>Eukaryota</taxon>
        <taxon>Fungi</taxon>
        <taxon>Dikarya</taxon>
        <taxon>Ascomycota</taxon>
        <taxon>Pezizomycotina</taxon>
        <taxon>Sordariomycetes</taxon>
        <taxon>Sordariomycetidae</taxon>
        <taxon>Sordariales</taxon>
        <taxon>Lasiosphaeriaceae</taxon>
        <taxon>Lasiosphaeria</taxon>
    </lineage>
</organism>
<keyword evidence="4" id="KW-0547">Nucleotide-binding</keyword>
<dbReference type="PANTHER" id="PTHR43671:SF98">
    <property type="entry name" value="SERINE_THREONINE-PROTEIN KINASE NEK11"/>
    <property type="match status" value="1"/>
</dbReference>
<evidence type="ECO:0000256" key="9">
    <source>
        <dbReference type="SAM" id="MobiDB-lite"/>
    </source>
</evidence>
<dbReference type="InterPro" id="IPR050660">
    <property type="entry name" value="NEK_Ser/Thr_kinase"/>
</dbReference>
<keyword evidence="12" id="KW-1185">Reference proteome</keyword>
<comment type="caution">
    <text evidence="11">The sequence shown here is derived from an EMBL/GenBank/DDBJ whole genome shotgun (WGS) entry which is preliminary data.</text>
</comment>
<evidence type="ECO:0000259" key="10">
    <source>
        <dbReference type="PROSITE" id="PS50011"/>
    </source>
</evidence>
<accession>A0AAJ0HXP8</accession>
<evidence type="ECO:0000256" key="8">
    <source>
        <dbReference type="ARBA" id="ARBA00048679"/>
    </source>
</evidence>
<dbReference type="SUPFAM" id="SSF56112">
    <property type="entry name" value="Protein kinase-like (PK-like)"/>
    <property type="match status" value="1"/>
</dbReference>
<dbReference type="EC" id="2.7.11.1" evidence="1"/>
<comment type="catalytic activity">
    <reaction evidence="8">
        <text>L-seryl-[protein] + ATP = O-phospho-L-seryl-[protein] + ADP + H(+)</text>
        <dbReference type="Rhea" id="RHEA:17989"/>
        <dbReference type="Rhea" id="RHEA-COMP:9863"/>
        <dbReference type="Rhea" id="RHEA-COMP:11604"/>
        <dbReference type="ChEBI" id="CHEBI:15378"/>
        <dbReference type="ChEBI" id="CHEBI:29999"/>
        <dbReference type="ChEBI" id="CHEBI:30616"/>
        <dbReference type="ChEBI" id="CHEBI:83421"/>
        <dbReference type="ChEBI" id="CHEBI:456216"/>
        <dbReference type="EC" id="2.7.11.1"/>
    </reaction>
</comment>